<keyword evidence="3" id="KW-1185">Reference proteome</keyword>
<name>A0A7J6Q3F6_PEROL</name>
<accession>A0A7J6Q3F6</accession>
<evidence type="ECO:0000313" key="2">
    <source>
        <dbReference type="EMBL" id="KAF4702511.1"/>
    </source>
</evidence>
<organism evidence="2 3">
    <name type="scientific">Perkinsus olseni</name>
    <name type="common">Perkinsus atlanticus</name>
    <dbReference type="NCBI Taxonomy" id="32597"/>
    <lineage>
        <taxon>Eukaryota</taxon>
        <taxon>Sar</taxon>
        <taxon>Alveolata</taxon>
        <taxon>Perkinsozoa</taxon>
        <taxon>Perkinsea</taxon>
        <taxon>Perkinsida</taxon>
        <taxon>Perkinsidae</taxon>
        <taxon>Perkinsus</taxon>
    </lineage>
</organism>
<keyword evidence="1" id="KW-0732">Signal</keyword>
<sequence>MVSGTPLVNILLLAVLSGAAPEAPPHHHRHKVSSVSLDAAYSGWSEKKLYPFVGEYLCNSAKIGTIRVEVTPEDNITFYRKSNDSLPKPSYGCGFTAYRGDPFWLLSLQDACKALIRDSDGYFDQKLLTGILALSSGLLTIPTHLHTEKCVVIALLPTMVPGTPLVNILQLAVLSGAAPETPPPYRSNHNVSAVPLDTSYRHWPEQYPFAGKYSFTSDKIGTVEVVNTPEVNITFYRKSNTSLPKPSYGCGFKAFQSRIVPDWWALTLQDACKALIEYSGGYCNKKIMTGIFVAMTRGFLGVPRGQSDRSIDVCFVVTSGATARQLV</sequence>
<evidence type="ECO:0000313" key="3">
    <source>
        <dbReference type="Proteomes" id="UP000553632"/>
    </source>
</evidence>
<protein>
    <submittedName>
        <fullName evidence="2">Uncharacterized protein</fullName>
    </submittedName>
</protein>
<reference evidence="2 3" key="1">
    <citation type="submission" date="2020-04" db="EMBL/GenBank/DDBJ databases">
        <title>Perkinsus olseni comparative genomics.</title>
        <authorList>
            <person name="Bogema D.R."/>
        </authorList>
    </citation>
    <scope>NUCLEOTIDE SEQUENCE [LARGE SCALE GENOMIC DNA]</scope>
    <source>
        <strain evidence="2 3">ATCC PRA-207</strain>
    </source>
</reference>
<evidence type="ECO:0000256" key="1">
    <source>
        <dbReference type="SAM" id="SignalP"/>
    </source>
</evidence>
<proteinExistence type="predicted"/>
<feature type="chain" id="PRO_5029580991" evidence="1">
    <location>
        <begin position="20"/>
        <end position="327"/>
    </location>
</feature>
<dbReference type="Proteomes" id="UP000553632">
    <property type="component" value="Unassembled WGS sequence"/>
</dbReference>
<feature type="signal peptide" evidence="1">
    <location>
        <begin position="1"/>
        <end position="19"/>
    </location>
</feature>
<dbReference type="AlphaFoldDB" id="A0A7J6Q3F6"/>
<gene>
    <name evidence="2" type="ORF">FOZ63_001176</name>
</gene>
<dbReference type="EMBL" id="JABANO010036015">
    <property type="protein sequence ID" value="KAF4702511.1"/>
    <property type="molecule type" value="Genomic_DNA"/>
</dbReference>
<comment type="caution">
    <text evidence="2">The sequence shown here is derived from an EMBL/GenBank/DDBJ whole genome shotgun (WGS) entry which is preliminary data.</text>
</comment>